<name>F7YV33_9THEM</name>
<dbReference type="InterPro" id="IPR011852">
    <property type="entry name" value="TRAP_TAXI"/>
</dbReference>
<dbReference type="PANTHER" id="PTHR42941:SF1">
    <property type="entry name" value="SLL1037 PROTEIN"/>
    <property type="match status" value="1"/>
</dbReference>
<dbReference type="NCBIfam" id="TIGR02122">
    <property type="entry name" value="TRAP_TAXI"/>
    <property type="match status" value="1"/>
</dbReference>
<gene>
    <name evidence="2" type="ORF">Theth_0223</name>
</gene>
<evidence type="ECO:0000313" key="3">
    <source>
        <dbReference type="Proteomes" id="UP000006804"/>
    </source>
</evidence>
<dbReference type="Proteomes" id="UP000006804">
    <property type="component" value="Chromosome"/>
</dbReference>
<evidence type="ECO:0000256" key="1">
    <source>
        <dbReference type="SAM" id="SignalP"/>
    </source>
</evidence>
<dbReference type="OrthoDB" id="9776669at2"/>
<dbReference type="PATRIC" id="fig|688269.3.peg.228"/>
<dbReference type="CDD" id="cd13567">
    <property type="entry name" value="PBP2_TtGluBP"/>
    <property type="match status" value="1"/>
</dbReference>
<dbReference type="PANTHER" id="PTHR42941">
    <property type="entry name" value="SLL1037 PROTEIN"/>
    <property type="match status" value="1"/>
</dbReference>
<dbReference type="SUPFAM" id="SSF53850">
    <property type="entry name" value="Periplasmic binding protein-like II"/>
    <property type="match status" value="1"/>
</dbReference>
<feature type="signal peptide" evidence="1">
    <location>
        <begin position="1"/>
        <end position="18"/>
    </location>
</feature>
<dbReference type="AlphaFoldDB" id="F7YV33"/>
<keyword evidence="2" id="KW-0675">Receptor</keyword>
<keyword evidence="1" id="KW-0732">Signal</keyword>
<dbReference type="HOGENOM" id="CLU_033215_4_1_0"/>
<dbReference type="RefSeq" id="WP_013931547.1">
    <property type="nucleotide sequence ID" value="NC_015707.1"/>
</dbReference>
<accession>F7YV33</accession>
<dbReference type="KEGG" id="tta:Theth_0223"/>
<dbReference type="EMBL" id="CP002351">
    <property type="protein sequence ID" value="AEH50324.1"/>
    <property type="molecule type" value="Genomic_DNA"/>
</dbReference>
<dbReference type="eggNOG" id="COG2358">
    <property type="taxonomic scope" value="Bacteria"/>
</dbReference>
<dbReference type="STRING" id="688269.Theth_0223"/>
<feature type="chain" id="PRO_5003366193" evidence="1">
    <location>
        <begin position="19"/>
        <end position="309"/>
    </location>
</feature>
<sequence precursor="true">MKKLLGILLLVLATFAVAATFLTIATGGTAGVYYPLGAALADIWNKNIKGMNASVQSTGASVANINLLRSKDVDVIFVQNDVAAYAYQGIEFFKDQPFPQLRGLACLYPETVQIVALADRNINSVYDLKGKRVAVGAAGSGVEVNARHILSAAGITYDDIKVYYLSFAEAANNLKDGNIDAAFLTAGHPTPAVVDLAAVRKITIVPIDDELIKKLQEKYPFYTKVVIPAGTYKGVGVDVQTLAVKAMLAVREEMPADLAYQLLKTMYANLQRLREAHARAEYILIETAKEGMSIPLHPGAEKFFKEMGF</sequence>
<dbReference type="Gene3D" id="3.40.190.10">
    <property type="entry name" value="Periplasmic binding protein-like II"/>
    <property type="match status" value="2"/>
</dbReference>
<protein>
    <submittedName>
        <fullName evidence="2">TRAP transporter solute receptor, TAXI family</fullName>
    </submittedName>
</protein>
<evidence type="ECO:0000313" key="2">
    <source>
        <dbReference type="EMBL" id="AEH50324.1"/>
    </source>
</evidence>
<organism evidence="2 3">
    <name type="scientific">Pseudothermotoga thermarum DSM 5069</name>
    <dbReference type="NCBI Taxonomy" id="688269"/>
    <lineage>
        <taxon>Bacteria</taxon>
        <taxon>Thermotogati</taxon>
        <taxon>Thermotogota</taxon>
        <taxon>Thermotogae</taxon>
        <taxon>Thermotogales</taxon>
        <taxon>Thermotogaceae</taxon>
        <taxon>Pseudothermotoga</taxon>
    </lineage>
</organism>
<proteinExistence type="predicted"/>
<keyword evidence="3" id="KW-1185">Reference proteome</keyword>
<dbReference type="Pfam" id="PF16868">
    <property type="entry name" value="NMT1_3"/>
    <property type="match status" value="1"/>
</dbReference>
<reference evidence="2 3" key="1">
    <citation type="submission" date="2010-11" db="EMBL/GenBank/DDBJ databases">
        <title>The complete genome of Thermotoga thermarum DSM 5069.</title>
        <authorList>
            <consortium name="US DOE Joint Genome Institute (JGI-PGF)"/>
            <person name="Lucas S."/>
            <person name="Copeland A."/>
            <person name="Lapidus A."/>
            <person name="Bruce D."/>
            <person name="Goodwin L."/>
            <person name="Pitluck S."/>
            <person name="Kyrpides N."/>
            <person name="Mavromatis K."/>
            <person name="Ivanova N."/>
            <person name="Zeytun A."/>
            <person name="Brettin T."/>
            <person name="Detter J.C."/>
            <person name="Tapia R."/>
            <person name="Han C."/>
            <person name="Land M."/>
            <person name="Hauser L."/>
            <person name="Markowitz V."/>
            <person name="Cheng J.-F."/>
            <person name="Hugenholtz P."/>
            <person name="Woyke T."/>
            <person name="Wu D."/>
            <person name="Spring S."/>
            <person name="Schroeder M."/>
            <person name="Brambilla E."/>
            <person name="Klenk H.-P."/>
            <person name="Eisen J.A."/>
        </authorList>
    </citation>
    <scope>NUCLEOTIDE SEQUENCE [LARGE SCALE GENOMIC DNA]</scope>
    <source>
        <strain evidence="2 3">DSM 5069</strain>
    </source>
</reference>